<feature type="compositionally biased region" description="Basic and acidic residues" evidence="6">
    <location>
        <begin position="627"/>
        <end position="637"/>
    </location>
</feature>
<accession>A0A0U1M425</accession>
<dbReference type="PANTHER" id="PTHR16092:SF14">
    <property type="entry name" value="EXOCYST COMPLEX COMPONENT 1 ISOFORM X1"/>
    <property type="match status" value="1"/>
</dbReference>
<feature type="domain" description="Exocyst complex component Sec3 PIP2-binding N-terminal" evidence="7">
    <location>
        <begin position="201"/>
        <end position="302"/>
    </location>
</feature>
<dbReference type="GO" id="GO:0005546">
    <property type="term" value="F:phosphatidylinositol-4,5-bisphosphate binding"/>
    <property type="evidence" value="ECO:0007669"/>
    <property type="project" value="TreeGrafter"/>
</dbReference>
<dbReference type="Proteomes" id="UP000054383">
    <property type="component" value="Unassembled WGS sequence"/>
</dbReference>
<dbReference type="FunFam" id="2.30.29.90:FF:000003">
    <property type="entry name" value="Exocyst complex component Sec3"/>
    <property type="match status" value="1"/>
</dbReference>
<dbReference type="GO" id="GO:0005886">
    <property type="term" value="C:plasma membrane"/>
    <property type="evidence" value="ECO:0007669"/>
    <property type="project" value="TreeGrafter"/>
</dbReference>
<evidence type="ECO:0000256" key="6">
    <source>
        <dbReference type="SAM" id="MobiDB-lite"/>
    </source>
</evidence>
<dbReference type="OMA" id="SFMRVFP"/>
<dbReference type="InterPro" id="IPR028258">
    <property type="entry name" value="Sec3-PIP2_bind"/>
</dbReference>
<dbReference type="SMART" id="SM01313">
    <property type="entry name" value="Sec3-PIP2_bind"/>
    <property type="match status" value="1"/>
</dbReference>
<dbReference type="EMBL" id="CVMT01000007">
    <property type="protein sequence ID" value="CRG90305.1"/>
    <property type="molecule type" value="Genomic_DNA"/>
</dbReference>
<dbReference type="PANTHER" id="PTHR16092">
    <property type="entry name" value="SEC3/SYNTAXIN-RELATED"/>
    <property type="match status" value="1"/>
</dbReference>
<keyword evidence="9" id="KW-1185">Reference proteome</keyword>
<dbReference type="CDD" id="cd13315">
    <property type="entry name" value="PH_Sec3"/>
    <property type="match status" value="1"/>
</dbReference>
<feature type="region of interest" description="Disordered" evidence="6">
    <location>
        <begin position="89"/>
        <end position="148"/>
    </location>
</feature>
<feature type="compositionally biased region" description="Pro residues" evidence="6">
    <location>
        <begin position="339"/>
        <end position="357"/>
    </location>
</feature>
<feature type="compositionally biased region" description="Polar residues" evidence="6">
    <location>
        <begin position="432"/>
        <end position="443"/>
    </location>
</feature>
<evidence type="ECO:0000313" key="8">
    <source>
        <dbReference type="EMBL" id="CRG90305.1"/>
    </source>
</evidence>
<dbReference type="GO" id="GO:0006893">
    <property type="term" value="P:Golgi to plasma membrane transport"/>
    <property type="evidence" value="ECO:0007669"/>
    <property type="project" value="TreeGrafter"/>
</dbReference>
<evidence type="ECO:0000256" key="4">
    <source>
        <dbReference type="ARBA" id="ARBA00023054"/>
    </source>
</evidence>
<sequence length="1583" mass="174981">MVYSWLLQLHTQNPAANLVNTRPGGLPVTFAGGENRRPVTARESRLQHWLPRSAVTSVLMLTSGPAAISVRHTTRRPPTFKATLLLPPAGLGAWGPKPPERHSTTARTTTMSAPPSRGYDPSGPRARRPTGETRHDGGPGAGEGQMSRAQMFQDEKRRIMSSCFSKEDSDGVLAESYITHIRITEDAAYPSTPAPPNSPPENKKPRLIIVALRKSGRVRLHKARENNDGTFSIGKTWMLDDLSTIQSYSDLQANTPAEQQQKQWASNVGFVVTVGKPYYWQAGNFKERDFFIASLVKIYKKYTGGRTPKLIGFDEKQRQALIGDSNQGPLRSEPSTTPTRPPPSQEPRPNPPYPIQPPSREGRPDQRTPKTDERLLRAQQSRDQIRDPRSTPSPGRPVRTRDGPSANANGRMEGDRNASTEQMADLAGRQALESSSETFLATSRSRDHSRQGRAPPSRDGRYGHEIKPNPALDATRDLQRPTTAGSGGAASLGQSLVQESSERLSRPSSRGDVGSVPPSRDGNISNRSSRILDVDLPPALRPGSRPGSSSGISKATLEPPKEAHEPKVAGPESLPAASKSAESLVLPIQPSVEAPVDPPAAEAAVEEPETPPQPVKLPDTPVPATDAETKDSPESHRPGLGPMFKKKSGKEVANILSKAATAYSAFKPRPGGGRERLMASQKPQTDGPDGITSVVPAPLLRGQSSESTKVSTPATETAPTTATDAAKETVPASEAPPPLTVVTDTAPIEALPPKLEITRAATDEMTTPVDQTKQLPAVDFVIPAEEKPKSHPTSPAQEQRRRRREDNIVKYCNALGIEPAVLEGIGGNFDEILTDLGWNGRLSDDKKIDDLEADIRREIGRVQAISWLGNIEQQEGKIDQLTKLIDKTIEECEELDGLLTLYSHELSTLHDDVAYIETQSQGLQVQAANQKLLQNELQSLLKTLSISSNDLRPLKEASLNSAESVRVAENALSMLYKAMLTIDSDIGQNKKRIADAAGDSGLYADSDIRQMRAIRDKKDSYRAEAGAFLKRLRQFMTLAFKAAEQKRVETSSGSSAALKLDNTARTAARQELWMYNALMLFAREVGTTEWAMIINLYEQDAKAPYQNEFRDHCTAWKRAVKKSSGDEQDLLFTHSEKEKEGDGITGAARKLTVRRGKTVRLNHGPKSLEKQSGKLEPFEVFAGALQETLKMISQEQNFVVHFFHLNSLAPGEFPDIVAASDPGNRQIPDFSLKQLHDPDRDLAKRVEHIMDSIYSFWATDMQNLVDWAMRTERLQGVGVLAALEGAISEYDDTNQDFIVHTLQKLVSRLNGLFNRFVDEQIRGIEETKVKINKRKGVISFMRTFPHFAVVIENMLASQPSSSFSDVRVAVNEAYNKLNRAMWESLKFIAKEAPGQAPSATTGTGDPEDKEALNYHILLIENMNHYIEEVDVRDLNVLEAWRDRAYQDYYEHMNLYMDAVIRRPLGKLLDFIESTESLLAHTSNPVDISARASHSKHVAKKLVSSHDSKELRRSADLLRKRVEKHFGDADDPGLSRSLVQKVLKECESRYSDVYERTKKIIDSVYEGQVELDWSLEEVNSVFRR</sequence>
<feature type="compositionally biased region" description="Polar residues" evidence="6">
    <location>
        <begin position="702"/>
        <end position="711"/>
    </location>
</feature>
<dbReference type="GO" id="GO:0006887">
    <property type="term" value="P:exocytosis"/>
    <property type="evidence" value="ECO:0007669"/>
    <property type="project" value="UniProtKB-KW"/>
</dbReference>
<feature type="compositionally biased region" description="Basic and acidic residues" evidence="6">
    <location>
        <begin position="444"/>
        <end position="467"/>
    </location>
</feature>
<evidence type="ECO:0000313" key="9">
    <source>
        <dbReference type="Proteomes" id="UP000054383"/>
    </source>
</evidence>
<feature type="compositionally biased region" description="Low complexity" evidence="6">
    <location>
        <begin position="590"/>
        <end position="603"/>
    </location>
</feature>
<feature type="coiled-coil region" evidence="5">
    <location>
        <begin position="871"/>
        <end position="898"/>
    </location>
</feature>
<feature type="compositionally biased region" description="Low complexity" evidence="6">
    <location>
        <begin position="536"/>
        <end position="551"/>
    </location>
</feature>
<protein>
    <submittedName>
        <fullName evidence="8">Exocyst complex component SEC3</fullName>
    </submittedName>
</protein>
<name>A0A0U1M425_TALIS</name>
<comment type="similarity">
    <text evidence="1">Belongs to the SEC3 family.</text>
</comment>
<dbReference type="Pfam" id="PF09763">
    <property type="entry name" value="Sec3_CC"/>
    <property type="match status" value="1"/>
</dbReference>
<feature type="region of interest" description="Disordered" evidence="6">
    <location>
        <begin position="785"/>
        <end position="804"/>
    </location>
</feature>
<keyword evidence="2" id="KW-0813">Transport</keyword>
<keyword evidence="3" id="KW-0268">Exocytosis</keyword>
<feature type="compositionally biased region" description="Low complexity" evidence="6">
    <location>
        <begin position="712"/>
        <end position="724"/>
    </location>
</feature>
<feature type="compositionally biased region" description="Low complexity" evidence="6">
    <location>
        <begin position="329"/>
        <end position="338"/>
    </location>
</feature>
<evidence type="ECO:0000256" key="2">
    <source>
        <dbReference type="ARBA" id="ARBA00022448"/>
    </source>
</evidence>
<reference evidence="8 9" key="1">
    <citation type="submission" date="2015-04" db="EMBL/GenBank/DDBJ databases">
        <authorList>
            <person name="Syromyatnikov M.Y."/>
            <person name="Popov V.N."/>
        </authorList>
    </citation>
    <scope>NUCLEOTIDE SEQUENCE [LARGE SCALE GENOMIC DNA]</scope>
    <source>
        <strain evidence="8">WF-38-12</strain>
    </source>
</reference>
<dbReference type="GO" id="GO:0000145">
    <property type="term" value="C:exocyst"/>
    <property type="evidence" value="ECO:0007669"/>
    <property type="project" value="InterPro"/>
</dbReference>
<keyword evidence="4 5" id="KW-0175">Coiled coil</keyword>
<evidence type="ECO:0000259" key="7">
    <source>
        <dbReference type="SMART" id="SM01313"/>
    </source>
</evidence>
<dbReference type="InterPro" id="IPR048628">
    <property type="entry name" value="Sec3_C"/>
</dbReference>
<evidence type="ECO:0000256" key="3">
    <source>
        <dbReference type="ARBA" id="ARBA00022483"/>
    </source>
</evidence>
<dbReference type="STRING" id="28573.A0A0U1M425"/>
<gene>
    <name evidence="8" type="ORF">PISL3812_07348</name>
</gene>
<dbReference type="InterPro" id="IPR019160">
    <property type="entry name" value="Sec3_CC"/>
</dbReference>
<feature type="region of interest" description="Disordered" evidence="6">
    <location>
        <begin position="664"/>
        <end position="740"/>
    </location>
</feature>
<feature type="compositionally biased region" description="Basic and acidic residues" evidence="6">
    <location>
        <begin position="360"/>
        <end position="376"/>
    </location>
</feature>
<proteinExistence type="inferred from homology"/>
<dbReference type="Gene3D" id="2.30.29.90">
    <property type="match status" value="1"/>
</dbReference>
<dbReference type="OrthoDB" id="27109at2759"/>
<dbReference type="Pfam" id="PF15277">
    <property type="entry name" value="Sec3-PIP2_bind"/>
    <property type="match status" value="1"/>
</dbReference>
<evidence type="ECO:0000256" key="1">
    <source>
        <dbReference type="ARBA" id="ARBA00006518"/>
    </source>
</evidence>
<feature type="region of interest" description="Disordered" evidence="6">
    <location>
        <begin position="323"/>
        <end position="648"/>
    </location>
</feature>
<evidence type="ECO:0000256" key="5">
    <source>
        <dbReference type="SAM" id="Coils"/>
    </source>
</evidence>
<organism evidence="8 9">
    <name type="scientific">Talaromyces islandicus</name>
    <name type="common">Penicillium islandicum</name>
    <dbReference type="NCBI Taxonomy" id="28573"/>
    <lineage>
        <taxon>Eukaryota</taxon>
        <taxon>Fungi</taxon>
        <taxon>Dikarya</taxon>
        <taxon>Ascomycota</taxon>
        <taxon>Pezizomycotina</taxon>
        <taxon>Eurotiomycetes</taxon>
        <taxon>Eurotiomycetidae</taxon>
        <taxon>Eurotiales</taxon>
        <taxon>Trichocomaceae</taxon>
        <taxon>Talaromyces</taxon>
        <taxon>Talaromyces sect. Islandici</taxon>
    </lineage>
</organism>
<dbReference type="Pfam" id="PF20654">
    <property type="entry name" value="Sec3_C-term"/>
    <property type="match status" value="1"/>
</dbReference>